<comment type="caution">
    <text evidence="2">The sequence shown here is derived from an EMBL/GenBank/DDBJ whole genome shotgun (WGS) entry which is preliminary data.</text>
</comment>
<dbReference type="InterPro" id="IPR006311">
    <property type="entry name" value="TAT_signal"/>
</dbReference>
<keyword evidence="1" id="KW-0732">Signal</keyword>
<organism evidence="2 3">
    <name type="scientific">Actinomycetospora termitidis</name>
    <dbReference type="NCBI Taxonomy" id="3053470"/>
    <lineage>
        <taxon>Bacteria</taxon>
        <taxon>Bacillati</taxon>
        <taxon>Actinomycetota</taxon>
        <taxon>Actinomycetes</taxon>
        <taxon>Pseudonocardiales</taxon>
        <taxon>Pseudonocardiaceae</taxon>
        <taxon>Actinomycetospora</taxon>
    </lineage>
</organism>
<dbReference type="Proteomes" id="UP001231924">
    <property type="component" value="Unassembled WGS sequence"/>
</dbReference>
<feature type="chain" id="PRO_5047177704" description="Lipoprotein" evidence="1">
    <location>
        <begin position="37"/>
        <end position="237"/>
    </location>
</feature>
<sequence length="237" mass="23980">MSTGPGRTALSRRRVLAGLGLGLPLLAGLAACGSSAAAVPTVPVRLHTDWTVKPGGTTPVVGDDGVPFHLAQEGSAPPPAVLEGALEGQLPEALSSSSLAQEMRAEVRRIGATFALGPGSPQGALTLAAWTGVPFVTAQCHLVLTAQQWILGVVEQGALRVVRQDGYGSPLRQDGATPYTADVTFAGDTATLALPDGGSATVSDPAIGATLGTVPAWQFYKNGAGGADVRLLRTWAG</sequence>
<dbReference type="PROSITE" id="PS51257">
    <property type="entry name" value="PROKAR_LIPOPROTEIN"/>
    <property type="match status" value="1"/>
</dbReference>
<reference evidence="2 3" key="1">
    <citation type="submission" date="2023-06" db="EMBL/GenBank/DDBJ databases">
        <title>Actinomycetospora Odt1-22.</title>
        <authorList>
            <person name="Supong K."/>
        </authorList>
    </citation>
    <scope>NUCLEOTIDE SEQUENCE [LARGE SCALE GENOMIC DNA]</scope>
    <source>
        <strain evidence="2 3">Odt1-22</strain>
    </source>
</reference>
<feature type="signal peptide" evidence="1">
    <location>
        <begin position="1"/>
        <end position="36"/>
    </location>
</feature>
<gene>
    <name evidence="2" type="ORF">QRT03_24640</name>
</gene>
<name>A0ABT7MGW5_9PSEU</name>
<dbReference type="RefSeq" id="WP_286055755.1">
    <property type="nucleotide sequence ID" value="NZ_JASVWF010000006.1"/>
</dbReference>
<accession>A0ABT7MGW5</accession>
<proteinExistence type="predicted"/>
<keyword evidence="3" id="KW-1185">Reference proteome</keyword>
<evidence type="ECO:0000313" key="2">
    <source>
        <dbReference type="EMBL" id="MDL5159177.1"/>
    </source>
</evidence>
<evidence type="ECO:0008006" key="4">
    <source>
        <dbReference type="Google" id="ProtNLM"/>
    </source>
</evidence>
<protein>
    <recommendedName>
        <fullName evidence="4">Lipoprotein</fullName>
    </recommendedName>
</protein>
<dbReference type="EMBL" id="JASVWF010000006">
    <property type="protein sequence ID" value="MDL5159177.1"/>
    <property type="molecule type" value="Genomic_DNA"/>
</dbReference>
<evidence type="ECO:0000256" key="1">
    <source>
        <dbReference type="SAM" id="SignalP"/>
    </source>
</evidence>
<evidence type="ECO:0000313" key="3">
    <source>
        <dbReference type="Proteomes" id="UP001231924"/>
    </source>
</evidence>
<dbReference type="PROSITE" id="PS51318">
    <property type="entry name" value="TAT"/>
    <property type="match status" value="1"/>
</dbReference>